<dbReference type="PANTHER" id="PTHR41373">
    <property type="entry name" value="DUF2156 DOMAIN-CONTAINING PROTEIN"/>
    <property type="match status" value="1"/>
</dbReference>
<dbReference type="InterPro" id="IPR024320">
    <property type="entry name" value="LPG_synthase_C"/>
</dbReference>
<protein>
    <recommendedName>
        <fullName evidence="1">Phosphatidylglycerol lysyltransferase C-terminal domain-containing protein</fullName>
    </recommendedName>
</protein>
<dbReference type="EMBL" id="SLUN01000047">
    <property type="protein sequence ID" value="TCL57113.1"/>
    <property type="molecule type" value="Genomic_DNA"/>
</dbReference>
<dbReference type="AlphaFoldDB" id="A0A4R1QV59"/>
<feature type="domain" description="Phosphatidylglycerol lysyltransferase C-terminal" evidence="1">
    <location>
        <begin position="20"/>
        <end position="297"/>
    </location>
</feature>
<evidence type="ECO:0000313" key="3">
    <source>
        <dbReference type="Proteomes" id="UP000295008"/>
    </source>
</evidence>
<gene>
    <name evidence="2" type="ORF">EDC14_104716</name>
</gene>
<sequence length="300" mass="35046">MIKYRQLNLDDKPGFDRALQLLQPASSDLTFTNLFMWKHNYGLEVYYDSATDFWILFARPPLPKWKPFFLPPIGAWSDSGKLGGALALMEETAQLEKFPLRIRRAPAQLLESLQRLDSAFTAKEERYTFDYLYRSADLINLAGRKYHAKRNHLNQFMRKYHWEFQTITPQIAAECLELEEEWFNISKHRESLTDEEWAMATVFNHFSELKVTGGVIRIDGRIQAIAVGEPLNQNTVVVHIEKANTEFDGIYVAINQLFVKECWSDWEFINREEDMGIEGLQKAKLSYHPCGFVEKYSIMK</sequence>
<reference evidence="2 3" key="1">
    <citation type="submission" date="2019-03" db="EMBL/GenBank/DDBJ databases">
        <title>Genomic Encyclopedia of Type Strains, Phase IV (KMG-IV): sequencing the most valuable type-strain genomes for metagenomic binning, comparative biology and taxonomic classification.</title>
        <authorList>
            <person name="Goeker M."/>
        </authorList>
    </citation>
    <scope>NUCLEOTIDE SEQUENCE [LARGE SCALE GENOMIC DNA]</scope>
    <source>
        <strain evidence="2 3">LX-B</strain>
    </source>
</reference>
<dbReference type="RefSeq" id="WP_165908278.1">
    <property type="nucleotide sequence ID" value="NZ_SLUN01000047.1"/>
</dbReference>
<dbReference type="InterPro" id="IPR016181">
    <property type="entry name" value="Acyl_CoA_acyltransferase"/>
</dbReference>
<evidence type="ECO:0000259" key="1">
    <source>
        <dbReference type="Pfam" id="PF09924"/>
    </source>
</evidence>
<dbReference type="Proteomes" id="UP000295008">
    <property type="component" value="Unassembled WGS sequence"/>
</dbReference>
<dbReference type="PANTHER" id="PTHR41373:SF1">
    <property type="entry name" value="PHOSPHATIDYLGLYCEROL LYSYLTRANSFERASE C-TERMINAL DOMAIN-CONTAINING PROTEIN"/>
    <property type="match status" value="1"/>
</dbReference>
<dbReference type="SUPFAM" id="SSF55729">
    <property type="entry name" value="Acyl-CoA N-acyltransferases (Nat)"/>
    <property type="match status" value="2"/>
</dbReference>
<dbReference type="PIRSF" id="PIRSF018688">
    <property type="entry name" value="UCP018688"/>
    <property type="match status" value="1"/>
</dbReference>
<dbReference type="Gene3D" id="3.40.630.30">
    <property type="match status" value="1"/>
</dbReference>
<name>A0A4R1QV59_HYDET</name>
<accession>A0A4R1QV59</accession>
<evidence type="ECO:0000313" key="2">
    <source>
        <dbReference type="EMBL" id="TCL57113.1"/>
    </source>
</evidence>
<proteinExistence type="predicted"/>
<organism evidence="2 3">
    <name type="scientific">Hydrogenispora ethanolica</name>
    <dbReference type="NCBI Taxonomy" id="1082276"/>
    <lineage>
        <taxon>Bacteria</taxon>
        <taxon>Bacillati</taxon>
        <taxon>Bacillota</taxon>
        <taxon>Hydrogenispora</taxon>
    </lineage>
</organism>
<comment type="caution">
    <text evidence="2">The sequence shown here is derived from an EMBL/GenBank/DDBJ whole genome shotgun (WGS) entry which is preliminary data.</text>
</comment>
<dbReference type="Pfam" id="PF09924">
    <property type="entry name" value="LPG_synthase_C"/>
    <property type="match status" value="1"/>
</dbReference>
<keyword evidence="3" id="KW-1185">Reference proteome</keyword>
<dbReference type="InterPro" id="IPR016732">
    <property type="entry name" value="UCP018688"/>
</dbReference>